<feature type="compositionally biased region" description="Basic and acidic residues" evidence="1">
    <location>
        <begin position="1"/>
        <end position="18"/>
    </location>
</feature>
<evidence type="ECO:0000313" key="3">
    <source>
        <dbReference type="Proteomes" id="UP000550260"/>
    </source>
</evidence>
<dbReference type="Proteomes" id="UP000550260">
    <property type="component" value="Unassembled WGS sequence"/>
</dbReference>
<reference evidence="2 3" key="1">
    <citation type="submission" date="2020-08" db="EMBL/GenBank/DDBJ databases">
        <title>Amycolatopsis echigonensis JCM 21831.</title>
        <authorList>
            <person name="Tedsree N."/>
            <person name="Kuncharoen N."/>
            <person name="Likhitwitayawuid K."/>
            <person name="Tanasupawat S."/>
        </authorList>
    </citation>
    <scope>NUCLEOTIDE SEQUENCE [LARGE SCALE GENOMIC DNA]</scope>
    <source>
        <strain evidence="2 3">JCM 21831</strain>
    </source>
</reference>
<comment type="caution">
    <text evidence="2">The sequence shown here is derived from an EMBL/GenBank/DDBJ whole genome shotgun (WGS) entry which is preliminary data.</text>
</comment>
<dbReference type="AlphaFoldDB" id="A0A8E1VYG3"/>
<evidence type="ECO:0000313" key="2">
    <source>
        <dbReference type="EMBL" id="MBB2500738.1"/>
    </source>
</evidence>
<feature type="region of interest" description="Disordered" evidence="1">
    <location>
        <begin position="1"/>
        <end position="22"/>
    </location>
</feature>
<gene>
    <name evidence="2" type="ORF">H5411_16575</name>
</gene>
<feature type="compositionally biased region" description="Polar residues" evidence="1">
    <location>
        <begin position="121"/>
        <end position="135"/>
    </location>
</feature>
<dbReference type="RefSeq" id="WP_143271437.1">
    <property type="nucleotide sequence ID" value="NZ_JACJHR010000021.1"/>
</dbReference>
<dbReference type="EMBL" id="JACJHR010000021">
    <property type="protein sequence ID" value="MBB2500738.1"/>
    <property type="molecule type" value="Genomic_DNA"/>
</dbReference>
<sequence length="145" mass="15238">MATGEEIERRVEEVDSARSARRSAAAKQVGDLAERRSEIAGQLAAIETQLGKTLAAANDVISIDELAQFTDVSATDLARWFDGQKPLRVKSQRSKASAAAAKAGPNHRPESTKRTAVHKSSAASEVGATSATTTEARAPVPPTVT</sequence>
<evidence type="ECO:0000256" key="1">
    <source>
        <dbReference type="SAM" id="MobiDB-lite"/>
    </source>
</evidence>
<organism evidence="2 3">
    <name type="scientific">Amycolatopsis echigonensis</name>
    <dbReference type="NCBI Taxonomy" id="2576905"/>
    <lineage>
        <taxon>Bacteria</taxon>
        <taxon>Bacillati</taxon>
        <taxon>Actinomycetota</taxon>
        <taxon>Actinomycetes</taxon>
        <taxon>Pseudonocardiales</taxon>
        <taxon>Pseudonocardiaceae</taxon>
        <taxon>Amycolatopsis</taxon>
    </lineage>
</organism>
<protein>
    <submittedName>
        <fullName evidence="2">Uncharacterized protein</fullName>
    </submittedName>
</protein>
<feature type="region of interest" description="Disordered" evidence="1">
    <location>
        <begin position="83"/>
        <end position="145"/>
    </location>
</feature>
<name>A0A8E1VYG3_9PSEU</name>
<feature type="compositionally biased region" description="Low complexity" evidence="1">
    <location>
        <begin position="94"/>
        <end position="103"/>
    </location>
</feature>
<proteinExistence type="predicted"/>
<accession>A0A8E1VYG3</accession>